<accession>A0A1R4IRT5</accession>
<dbReference type="PANTHER" id="PTHR43639:SF1">
    <property type="entry name" value="SHORT-CHAIN DEHYDROGENASE_REDUCTASE FAMILY PROTEIN"/>
    <property type="match status" value="1"/>
</dbReference>
<dbReference type="PRINTS" id="PR00080">
    <property type="entry name" value="SDRFAMILY"/>
</dbReference>
<dbReference type="InterPro" id="IPR036291">
    <property type="entry name" value="NAD(P)-bd_dom_sf"/>
</dbReference>
<dbReference type="InterPro" id="IPR002347">
    <property type="entry name" value="SDR_fam"/>
</dbReference>
<dbReference type="EMBL" id="FUKW01000039">
    <property type="protein sequence ID" value="SJN22566.1"/>
    <property type="molecule type" value="Genomic_DNA"/>
</dbReference>
<evidence type="ECO:0000256" key="2">
    <source>
        <dbReference type="ARBA" id="ARBA00023002"/>
    </source>
</evidence>
<dbReference type="GO" id="GO:0008206">
    <property type="term" value="P:bile acid metabolic process"/>
    <property type="evidence" value="ECO:0007669"/>
    <property type="project" value="UniProtKB-ARBA"/>
</dbReference>
<proteinExistence type="inferred from homology"/>
<dbReference type="NCBIfam" id="NF006393">
    <property type="entry name" value="PRK08642.1"/>
    <property type="match status" value="1"/>
</dbReference>
<evidence type="ECO:0000313" key="3">
    <source>
        <dbReference type="EMBL" id="SJN22566.1"/>
    </source>
</evidence>
<dbReference type="FunFam" id="3.40.50.720:FF:000084">
    <property type="entry name" value="Short-chain dehydrogenase reductase"/>
    <property type="match status" value="1"/>
</dbReference>
<gene>
    <name evidence="3" type="ORF">FM115_02310</name>
</gene>
<name>A0A1R4IRT5_9LACT</name>
<dbReference type="RefSeq" id="WP_087057238.1">
    <property type="nucleotide sequence ID" value="NZ_FUKW01000039.1"/>
</dbReference>
<dbReference type="GO" id="GO:0004316">
    <property type="term" value="F:3-oxoacyl-[acyl-carrier-protein] reductase (NADPH) activity"/>
    <property type="evidence" value="ECO:0007669"/>
    <property type="project" value="UniProtKB-EC"/>
</dbReference>
<evidence type="ECO:0000313" key="4">
    <source>
        <dbReference type="Proteomes" id="UP000195611"/>
    </source>
</evidence>
<sequence>MKKQGTVLVTGGSRGLGAVIAKQFGEKGYQVIVNYFKSEQKAFQVVEGIGKDHAVAIKADVRDKQQVEMMVEKAVKQFGPIDIIVNNALINFEFNPLTQGKVEDLTWENYNEQLEGTIQSSLNTIQAVLPEMKKNQYGRVINIGTNLFQNPVVPYHQYTTAKAALIGFTRNMAKELGAYNITVNMVSGGLLEKTDASAVTTPEVFEMIAASSALNRVTEPADLAEVVVFLGSESSRGVTGQNIVVDSGLTMN</sequence>
<protein>
    <submittedName>
        <fullName evidence="3">3-oxoacyl-[acyl-carrier protein] reductase</fullName>
        <ecNumber evidence="3">1.1.1.100</ecNumber>
    </submittedName>
</protein>
<comment type="similarity">
    <text evidence="1">Belongs to the short-chain dehydrogenases/reductases (SDR) family.</text>
</comment>
<dbReference type="AlphaFoldDB" id="A0A1R4IRT5"/>
<dbReference type="PRINTS" id="PR00081">
    <property type="entry name" value="GDHRDH"/>
</dbReference>
<dbReference type="Pfam" id="PF13561">
    <property type="entry name" value="adh_short_C2"/>
    <property type="match status" value="1"/>
</dbReference>
<keyword evidence="2 3" id="KW-0560">Oxidoreductase</keyword>
<reference evidence="3 4" key="1">
    <citation type="submission" date="2017-02" db="EMBL/GenBank/DDBJ databases">
        <authorList>
            <person name="Peterson S.W."/>
        </authorList>
    </citation>
    <scope>NUCLEOTIDE SEQUENCE [LARGE SCALE GENOMIC DNA]</scope>
    <source>
        <strain evidence="3 4">42ea</strain>
    </source>
</reference>
<organism evidence="3 4">
    <name type="scientific">Marinilactibacillus psychrotolerans 42ea</name>
    <dbReference type="NCBI Taxonomy" id="1255609"/>
    <lineage>
        <taxon>Bacteria</taxon>
        <taxon>Bacillati</taxon>
        <taxon>Bacillota</taxon>
        <taxon>Bacilli</taxon>
        <taxon>Lactobacillales</taxon>
        <taxon>Carnobacteriaceae</taxon>
        <taxon>Marinilactibacillus</taxon>
    </lineage>
</organism>
<dbReference type="PANTHER" id="PTHR43639">
    <property type="entry name" value="OXIDOREDUCTASE, SHORT-CHAIN DEHYDROGENASE/REDUCTASE FAMILY (AFU_ORTHOLOGUE AFUA_5G02870)"/>
    <property type="match status" value="1"/>
</dbReference>
<dbReference type="Gene3D" id="3.40.50.720">
    <property type="entry name" value="NAD(P)-binding Rossmann-like Domain"/>
    <property type="match status" value="1"/>
</dbReference>
<dbReference type="SUPFAM" id="SSF51735">
    <property type="entry name" value="NAD(P)-binding Rossmann-fold domains"/>
    <property type="match status" value="1"/>
</dbReference>
<dbReference type="EC" id="1.1.1.100" evidence="3"/>
<evidence type="ECO:0000256" key="1">
    <source>
        <dbReference type="ARBA" id="ARBA00006484"/>
    </source>
</evidence>
<dbReference type="Proteomes" id="UP000195611">
    <property type="component" value="Unassembled WGS sequence"/>
</dbReference>